<proteinExistence type="predicted"/>
<dbReference type="AlphaFoldDB" id="A0AA86PUH8"/>
<dbReference type="Proteomes" id="UP001642409">
    <property type="component" value="Unassembled WGS sequence"/>
</dbReference>
<accession>A0AA86PUH8</accession>
<reference evidence="3 4" key="2">
    <citation type="submission" date="2024-07" db="EMBL/GenBank/DDBJ databases">
        <authorList>
            <person name="Akdeniz Z."/>
        </authorList>
    </citation>
    <scope>NUCLEOTIDE SEQUENCE [LARGE SCALE GENOMIC DNA]</scope>
</reference>
<dbReference type="EMBL" id="CATOUU010000742">
    <property type="protein sequence ID" value="CAI9945233.1"/>
    <property type="molecule type" value="Genomic_DNA"/>
</dbReference>
<sequence>MDDLVQQFKQLNRIYNQEIITRYLHESNQNIQNATNAFQNKLNEFVQITKINPKTARKYLEFEFDLQTAIDQYLEQAEQKDKYINEAQNKSNQMKCQSVEVKEEPKDEPKIQQKVCSGLPRAPVKQFSQNQTQIPIQSPFGNKNVFTPPKIEFNAPQFNNSTNNQAQCVQQAKEIVCIVNNGFSTLQFIIDKFQMQQNQLLSNVQMKPLNNRCVLSFQPVNQYYDQILSIIAQYIDNELELLTRQNQEKDVKIQQMAKDMNQIIVQNNELQQKLRQYQPFLITQNTVKFIDMNLQNVTDQIQNVLVFMNQTGGNTTVYGQTISIQYNQQIEYAVESAVSQVLKAIPQILITKRTQ</sequence>
<dbReference type="Pfam" id="PF14555">
    <property type="entry name" value="UBA_4"/>
    <property type="match status" value="1"/>
</dbReference>
<feature type="coiled-coil region" evidence="1">
    <location>
        <begin position="70"/>
        <end position="104"/>
    </location>
</feature>
<evidence type="ECO:0000256" key="1">
    <source>
        <dbReference type="SAM" id="Coils"/>
    </source>
</evidence>
<evidence type="ECO:0000313" key="2">
    <source>
        <dbReference type="EMBL" id="CAI9945233.1"/>
    </source>
</evidence>
<comment type="caution">
    <text evidence="2">The sequence shown here is derived from an EMBL/GenBank/DDBJ whole genome shotgun (WGS) entry which is preliminary data.</text>
</comment>
<reference evidence="2" key="1">
    <citation type="submission" date="2023-06" db="EMBL/GenBank/DDBJ databases">
        <authorList>
            <person name="Kurt Z."/>
        </authorList>
    </citation>
    <scope>NUCLEOTIDE SEQUENCE</scope>
</reference>
<keyword evidence="4" id="KW-1185">Reference proteome</keyword>
<dbReference type="Gene3D" id="1.10.8.10">
    <property type="entry name" value="DNA helicase RuvA subunit, C-terminal domain"/>
    <property type="match status" value="1"/>
</dbReference>
<dbReference type="EMBL" id="CAXDID020000217">
    <property type="protein sequence ID" value="CAL6057933.1"/>
    <property type="molecule type" value="Genomic_DNA"/>
</dbReference>
<gene>
    <name evidence="2" type="ORF">HINF_LOCUS32878</name>
    <name evidence="3" type="ORF">HINF_LOCUS47823</name>
</gene>
<keyword evidence="1" id="KW-0175">Coiled coil</keyword>
<name>A0AA86PUH8_9EUKA</name>
<protein>
    <submittedName>
        <fullName evidence="3">Hypothetical_protein</fullName>
    </submittedName>
</protein>
<evidence type="ECO:0000313" key="4">
    <source>
        <dbReference type="Proteomes" id="UP001642409"/>
    </source>
</evidence>
<organism evidence="2">
    <name type="scientific">Hexamita inflata</name>
    <dbReference type="NCBI Taxonomy" id="28002"/>
    <lineage>
        <taxon>Eukaryota</taxon>
        <taxon>Metamonada</taxon>
        <taxon>Diplomonadida</taxon>
        <taxon>Hexamitidae</taxon>
        <taxon>Hexamitinae</taxon>
        <taxon>Hexamita</taxon>
    </lineage>
</organism>
<feature type="coiled-coil region" evidence="1">
    <location>
        <begin position="239"/>
        <end position="273"/>
    </location>
</feature>
<evidence type="ECO:0000313" key="3">
    <source>
        <dbReference type="EMBL" id="CAL6057933.1"/>
    </source>
</evidence>